<dbReference type="SMART" id="SM00329">
    <property type="entry name" value="BPI2"/>
    <property type="match status" value="1"/>
</dbReference>
<comment type="domain">
    <text evidence="12">The N-terminal region may be exposed to the interior of the granule, whereas the C-terminal portion may be embedded in the membrane. During phagocytosis and degranulation, proteases may be released and activated and cleave BPI at the junction of the N- and C-terminal portions of the molecule, providing controlled release of the N-terminal antibacterial fragment when bacteria are ingested.</text>
</comment>
<dbReference type="SMART" id="SM00328">
    <property type="entry name" value="BPI1"/>
    <property type="match status" value="1"/>
</dbReference>
<comment type="subcellular location">
    <subcellularLocation>
        <location evidence="1 12">Secreted</location>
    </subcellularLocation>
</comment>
<evidence type="ECO:0000256" key="1">
    <source>
        <dbReference type="ARBA" id="ARBA00004613"/>
    </source>
</evidence>
<evidence type="ECO:0000256" key="10">
    <source>
        <dbReference type="ARBA" id="ARBA00023180"/>
    </source>
</evidence>
<dbReference type="GO" id="GO:0005615">
    <property type="term" value="C:extracellular space"/>
    <property type="evidence" value="ECO:0007669"/>
    <property type="project" value="UniProtKB-UniRule"/>
</dbReference>
<keyword evidence="9 12" id="KW-1015">Disulfide bond</keyword>
<accession>A0A8V5H4J3</accession>
<dbReference type="AlphaFoldDB" id="A0A8C6IT77"/>
<dbReference type="PIRSF" id="PIRSF002417">
    <property type="entry name" value="Lipid_binding_protein"/>
    <property type="match status" value="1"/>
</dbReference>
<comment type="subunit">
    <text evidence="11 12">Monomer. Homodimer; disulfide-linked.</text>
</comment>
<dbReference type="Gene3D" id="3.15.20.10">
    <property type="entry name" value="Bactericidal permeability-increasing protein, domain 2"/>
    <property type="match status" value="1"/>
</dbReference>
<dbReference type="Ensembl" id="ENSMUNT00000002083.2">
    <property type="protein sequence ID" value="ENSMUNP00000001785.2"/>
    <property type="gene ID" value="ENSMUNG00000001480.2"/>
</dbReference>
<keyword evidence="7 12" id="KW-0391">Immunity</keyword>
<evidence type="ECO:0000313" key="14">
    <source>
        <dbReference type="Proteomes" id="UP000694405"/>
    </source>
</evidence>
<dbReference type="InterPro" id="IPR017943">
    <property type="entry name" value="Bactericidal_perm-incr_a/b_dom"/>
</dbReference>
<reference evidence="13" key="2">
    <citation type="submission" date="2025-08" db="UniProtKB">
        <authorList>
            <consortium name="Ensembl"/>
        </authorList>
    </citation>
    <scope>IDENTIFICATION</scope>
</reference>
<name>A0A8C6IT77_MELUD</name>
<evidence type="ECO:0000256" key="7">
    <source>
        <dbReference type="ARBA" id="ARBA00022859"/>
    </source>
</evidence>
<protein>
    <recommendedName>
        <fullName evidence="3 12">Bactericidal permeability-increasing protein</fullName>
        <shortName evidence="12">BPI</shortName>
    </recommendedName>
</protein>
<reference evidence="13" key="3">
    <citation type="submission" date="2025-09" db="UniProtKB">
        <authorList>
            <consortium name="Ensembl"/>
        </authorList>
    </citation>
    <scope>IDENTIFICATION</scope>
</reference>
<dbReference type="InterPro" id="IPR030675">
    <property type="entry name" value="BPI/LBP"/>
</dbReference>
<dbReference type="Gene3D" id="3.15.10.10">
    <property type="entry name" value="Bactericidal permeability-increasing protein, domain 1"/>
    <property type="match status" value="1"/>
</dbReference>
<dbReference type="PANTHER" id="PTHR10504:SF84">
    <property type="entry name" value="BACTERICIDAL PERMEABILITY-INCREASING PROTEIN"/>
    <property type="match status" value="1"/>
</dbReference>
<dbReference type="GO" id="GO:0031663">
    <property type="term" value="P:lipopolysaccharide-mediated signaling pathway"/>
    <property type="evidence" value="ECO:0007669"/>
    <property type="project" value="TreeGrafter"/>
</dbReference>
<dbReference type="InterPro" id="IPR017942">
    <property type="entry name" value="Lipid-bd_serum_glycop_N"/>
</dbReference>
<dbReference type="InterPro" id="IPR001124">
    <property type="entry name" value="Lipid-bd_serum_glycop_C"/>
</dbReference>
<evidence type="ECO:0000256" key="2">
    <source>
        <dbReference type="ARBA" id="ARBA00007292"/>
    </source>
</evidence>
<dbReference type="Pfam" id="PF01273">
    <property type="entry name" value="LBP_BPI_CETP"/>
    <property type="match status" value="1"/>
</dbReference>
<dbReference type="FunFam" id="3.15.10.10:FF:000001">
    <property type="entry name" value="phospholipid transfer protein-like"/>
    <property type="match status" value="1"/>
</dbReference>
<keyword evidence="10 12" id="KW-0325">Glycoprotein</keyword>
<organism evidence="13 14">
    <name type="scientific">Melopsittacus undulatus</name>
    <name type="common">Budgerigar</name>
    <name type="synonym">Psittacus undulatus</name>
    <dbReference type="NCBI Taxonomy" id="13146"/>
    <lineage>
        <taxon>Eukaryota</taxon>
        <taxon>Metazoa</taxon>
        <taxon>Chordata</taxon>
        <taxon>Craniata</taxon>
        <taxon>Vertebrata</taxon>
        <taxon>Euteleostomi</taxon>
        <taxon>Archelosauria</taxon>
        <taxon>Archosauria</taxon>
        <taxon>Dinosauria</taxon>
        <taxon>Saurischia</taxon>
        <taxon>Theropoda</taxon>
        <taxon>Coelurosauria</taxon>
        <taxon>Aves</taxon>
        <taxon>Neognathae</taxon>
        <taxon>Neoaves</taxon>
        <taxon>Telluraves</taxon>
        <taxon>Australaves</taxon>
        <taxon>Psittaciformes</taxon>
        <taxon>Psittaculidae</taxon>
        <taxon>Melopsittacus</taxon>
    </lineage>
</organism>
<evidence type="ECO:0000256" key="6">
    <source>
        <dbReference type="ARBA" id="ARBA00022588"/>
    </source>
</evidence>
<reference evidence="13" key="1">
    <citation type="submission" date="2020-03" db="EMBL/GenBank/DDBJ databases">
        <title>Melopsittacus undulatus (budgerigar) genome, bMelUnd1, maternal haplotype with Z.</title>
        <authorList>
            <person name="Gedman G."/>
            <person name="Mountcastle J."/>
            <person name="Haase B."/>
            <person name="Formenti G."/>
            <person name="Wright T."/>
            <person name="Apodaca J."/>
            <person name="Pelan S."/>
            <person name="Chow W."/>
            <person name="Rhie A."/>
            <person name="Howe K."/>
            <person name="Fedrigo O."/>
            <person name="Jarvis E.D."/>
        </authorList>
    </citation>
    <scope>NUCLEOTIDE SEQUENCE [LARGE SCALE GENOMIC DNA]</scope>
</reference>
<keyword evidence="14" id="KW-1185">Reference proteome</keyword>
<proteinExistence type="inferred from homology"/>
<evidence type="ECO:0000256" key="4">
    <source>
        <dbReference type="ARBA" id="ARBA00022525"/>
    </source>
</evidence>
<sequence length="432" mass="46652">MGAQSLAVAWGALALCLAFTRAANPGFVVRITQAGLDYAHQHGITVLEKELAQLKLPDISGDFRVWHVGKVQYEISRLSLRSFHLPYSRISLVPGVGLQVSISHAFAELDGNWRVKLRDHGSFDLRVESIYIKIQLGLGSDALGKPTIDTSSCSTRISSIRVHFSGKFGYVTALWECGCRAPVPGLGYWNTSLWFTVTAKIDAMAGIDYSLVAPPAATAQSLDVDLKGEFFSLAHRSAIPFPPLALALPPDHDRMVYFGASSYFFNTASVAYHAAGALVLDITNSMIPKDVEFHLNTSTFSAFVPQLEELYPHMEMKVRLSAPSAPFLTIRPDGLSLRPVVDIQTYAILPNSTLAPLFLLSLVSCNVSAVIDVKSGHIVGSLKVGRYGGEQPGGLVGSRGRGEVGRSQNGDLVWRGWVGAGGSRFHVQPMGG</sequence>
<keyword evidence="5 12" id="KW-0929">Antimicrobial</keyword>
<evidence type="ECO:0000256" key="5">
    <source>
        <dbReference type="ARBA" id="ARBA00022529"/>
    </source>
</evidence>
<evidence type="ECO:0000256" key="11">
    <source>
        <dbReference type="ARBA" id="ARBA00025943"/>
    </source>
</evidence>
<accession>A0A8C6IT77</accession>
<dbReference type="CDD" id="cd00025">
    <property type="entry name" value="BPI1"/>
    <property type="match status" value="1"/>
</dbReference>
<dbReference type="FunFam" id="3.15.20.10:FF:000001">
    <property type="entry name" value="Phospholipid transfer protein"/>
    <property type="match status" value="1"/>
</dbReference>
<evidence type="ECO:0000256" key="3">
    <source>
        <dbReference type="ARBA" id="ARBA00017827"/>
    </source>
</evidence>
<keyword evidence="4 12" id="KW-0964">Secreted</keyword>
<dbReference type="GO" id="GO:0045087">
    <property type="term" value="P:innate immune response"/>
    <property type="evidence" value="ECO:0007669"/>
    <property type="project" value="UniProtKB-UniRule"/>
</dbReference>
<comment type="domain">
    <text evidence="12">The N- and C-terminal barrels adopt an identical fold despite having only 13% of conserved residues.</text>
</comment>
<keyword evidence="8 12" id="KW-0044">Antibiotic</keyword>
<evidence type="ECO:0000313" key="13">
    <source>
        <dbReference type="Ensembl" id="ENSMUNP00000001785.2"/>
    </source>
</evidence>
<dbReference type="InterPro" id="IPR032942">
    <property type="entry name" value="BPI/LBP/Plunc"/>
</dbReference>
<dbReference type="Proteomes" id="UP000694405">
    <property type="component" value="Chromosome 10"/>
</dbReference>
<dbReference type="PANTHER" id="PTHR10504">
    <property type="entry name" value="BACTERICIDAL PERMEABILITY-INCREASING BPI PROTEIN-RELATED"/>
    <property type="match status" value="1"/>
</dbReference>
<comment type="similarity">
    <text evidence="2">Belongs to the BPI/LBP/Plunc superfamily. BPI/LBP family.</text>
</comment>
<keyword evidence="12" id="KW-0732">Signal</keyword>
<evidence type="ECO:0000256" key="9">
    <source>
        <dbReference type="ARBA" id="ARBA00023157"/>
    </source>
</evidence>
<evidence type="ECO:0000256" key="8">
    <source>
        <dbReference type="ARBA" id="ARBA00023022"/>
    </source>
</evidence>
<keyword evidence="6 12" id="KW-0399">Innate immunity</keyword>
<evidence type="ECO:0000256" key="12">
    <source>
        <dbReference type="RuleBase" id="RU369039"/>
    </source>
</evidence>
<comment type="function">
    <text evidence="12">The cytotoxic action of BPI is limited to many species of Gram-negative bacteria; this specificity may be explained by a strong affinity of the very basic N-terminal half for the negatively charged lipopolysaccharides that are unique to the Gram-negative bacterial outer envelope.</text>
</comment>
<dbReference type="Pfam" id="PF02886">
    <property type="entry name" value="LBP_BPI_CETP_C"/>
    <property type="match status" value="1"/>
</dbReference>
<dbReference type="GO" id="GO:0050829">
    <property type="term" value="P:defense response to Gram-negative bacterium"/>
    <property type="evidence" value="ECO:0007669"/>
    <property type="project" value="UniProtKB-UniRule"/>
</dbReference>
<dbReference type="GO" id="GO:0001530">
    <property type="term" value="F:lipopolysaccharide binding"/>
    <property type="evidence" value="ECO:0007669"/>
    <property type="project" value="TreeGrafter"/>
</dbReference>
<dbReference type="SUPFAM" id="SSF55394">
    <property type="entry name" value="Bactericidal permeability-increasing protein, BPI"/>
    <property type="match status" value="2"/>
</dbReference>